<keyword evidence="1" id="KW-1133">Transmembrane helix</keyword>
<name>A0AAV7MLY1_PLEWA</name>
<sequence>MLHGAEDSILLIFLGVHIRTQIASGAGLGVLGLVCGSAAAGATMVQKNARVGRDRMEAMAHEAQAASGAALRIGQPKQERASEAPRGRRIEACLVKNDKSATYNASGKYATDKDAVLGDSVLETQC</sequence>
<dbReference type="Proteomes" id="UP001066276">
    <property type="component" value="Chromosome 9"/>
</dbReference>
<feature type="transmembrane region" description="Helical" evidence="1">
    <location>
        <begin position="22"/>
        <end position="45"/>
    </location>
</feature>
<evidence type="ECO:0000313" key="3">
    <source>
        <dbReference type="Proteomes" id="UP001066276"/>
    </source>
</evidence>
<dbReference type="AlphaFoldDB" id="A0AAV7MLY1"/>
<dbReference type="EMBL" id="JANPWB010000013">
    <property type="protein sequence ID" value="KAJ1104094.1"/>
    <property type="molecule type" value="Genomic_DNA"/>
</dbReference>
<evidence type="ECO:0000313" key="2">
    <source>
        <dbReference type="EMBL" id="KAJ1104094.1"/>
    </source>
</evidence>
<protein>
    <submittedName>
        <fullName evidence="2">Uncharacterized protein</fullName>
    </submittedName>
</protein>
<evidence type="ECO:0000256" key="1">
    <source>
        <dbReference type="SAM" id="Phobius"/>
    </source>
</evidence>
<keyword evidence="3" id="KW-1185">Reference proteome</keyword>
<keyword evidence="1" id="KW-0812">Transmembrane</keyword>
<organism evidence="2 3">
    <name type="scientific">Pleurodeles waltl</name>
    <name type="common">Iberian ribbed newt</name>
    <dbReference type="NCBI Taxonomy" id="8319"/>
    <lineage>
        <taxon>Eukaryota</taxon>
        <taxon>Metazoa</taxon>
        <taxon>Chordata</taxon>
        <taxon>Craniata</taxon>
        <taxon>Vertebrata</taxon>
        <taxon>Euteleostomi</taxon>
        <taxon>Amphibia</taxon>
        <taxon>Batrachia</taxon>
        <taxon>Caudata</taxon>
        <taxon>Salamandroidea</taxon>
        <taxon>Salamandridae</taxon>
        <taxon>Pleurodelinae</taxon>
        <taxon>Pleurodeles</taxon>
    </lineage>
</organism>
<proteinExistence type="predicted"/>
<keyword evidence="1" id="KW-0472">Membrane</keyword>
<reference evidence="2" key="1">
    <citation type="journal article" date="2022" name="bioRxiv">
        <title>Sequencing and chromosome-scale assembly of the giantPleurodeles waltlgenome.</title>
        <authorList>
            <person name="Brown T."/>
            <person name="Elewa A."/>
            <person name="Iarovenko S."/>
            <person name="Subramanian E."/>
            <person name="Araus A.J."/>
            <person name="Petzold A."/>
            <person name="Susuki M."/>
            <person name="Suzuki K.-i.T."/>
            <person name="Hayashi T."/>
            <person name="Toyoda A."/>
            <person name="Oliveira C."/>
            <person name="Osipova E."/>
            <person name="Leigh N.D."/>
            <person name="Simon A."/>
            <person name="Yun M.H."/>
        </authorList>
    </citation>
    <scope>NUCLEOTIDE SEQUENCE</scope>
    <source>
        <strain evidence="2">20211129_DDA</strain>
        <tissue evidence="2">Liver</tissue>
    </source>
</reference>
<comment type="caution">
    <text evidence="2">The sequence shown here is derived from an EMBL/GenBank/DDBJ whole genome shotgun (WGS) entry which is preliminary data.</text>
</comment>
<gene>
    <name evidence="2" type="ORF">NDU88_001509</name>
</gene>
<accession>A0AAV7MLY1</accession>